<dbReference type="Proteomes" id="UP000297348">
    <property type="component" value="Unassembled WGS sequence"/>
</dbReference>
<dbReference type="RefSeq" id="WP_135367769.1">
    <property type="nucleotide sequence ID" value="NZ_RKLX01000007.1"/>
</dbReference>
<evidence type="ECO:0000313" key="3">
    <source>
        <dbReference type="Proteomes" id="UP000297348"/>
    </source>
</evidence>
<feature type="transmembrane region" description="Helical" evidence="1">
    <location>
        <begin position="16"/>
        <end position="38"/>
    </location>
</feature>
<organism evidence="2 3">
    <name type="scientific">Levilactobacillus suantsaiihabitans</name>
    <dbReference type="NCBI Taxonomy" id="2487722"/>
    <lineage>
        <taxon>Bacteria</taxon>
        <taxon>Bacillati</taxon>
        <taxon>Bacillota</taxon>
        <taxon>Bacilli</taxon>
        <taxon>Lactobacillales</taxon>
        <taxon>Lactobacillaceae</taxon>
        <taxon>Levilactobacillus</taxon>
    </lineage>
</organism>
<keyword evidence="1" id="KW-1133">Transmembrane helix</keyword>
<evidence type="ECO:0000256" key="1">
    <source>
        <dbReference type="SAM" id="Phobius"/>
    </source>
</evidence>
<feature type="transmembrane region" description="Helical" evidence="1">
    <location>
        <begin position="125"/>
        <end position="148"/>
    </location>
</feature>
<keyword evidence="3" id="KW-1185">Reference proteome</keyword>
<feature type="transmembrane region" description="Helical" evidence="1">
    <location>
        <begin position="44"/>
        <end position="62"/>
    </location>
</feature>
<feature type="transmembrane region" description="Helical" evidence="1">
    <location>
        <begin position="99"/>
        <end position="119"/>
    </location>
</feature>
<protein>
    <submittedName>
        <fullName evidence="2">Uncharacterized protein</fullName>
    </submittedName>
</protein>
<accession>A0A4Z0JA37</accession>
<gene>
    <name evidence="2" type="ORF">EGT51_05585</name>
</gene>
<reference evidence="2 3" key="1">
    <citation type="submission" date="2018-10" db="EMBL/GenBank/DDBJ databases">
        <title>Lactobacillus sp. R7 and Lactobacillus sp. R19 isolated from fermented mustard green product of Taiwan.</title>
        <authorList>
            <person name="Lin S.-T."/>
        </authorList>
    </citation>
    <scope>NUCLEOTIDE SEQUENCE [LARGE SCALE GENOMIC DNA]</scope>
    <source>
        <strain evidence="2 3">BCRC 81129</strain>
    </source>
</reference>
<dbReference type="OrthoDB" id="9811269at2"/>
<keyword evidence="1" id="KW-0812">Transmembrane</keyword>
<dbReference type="EMBL" id="RKLX01000007">
    <property type="protein sequence ID" value="TGD19093.1"/>
    <property type="molecule type" value="Genomic_DNA"/>
</dbReference>
<dbReference type="AlphaFoldDB" id="A0A4Z0JA37"/>
<evidence type="ECO:0000313" key="2">
    <source>
        <dbReference type="EMBL" id="TGD19093.1"/>
    </source>
</evidence>
<name>A0A4Z0JA37_9LACO</name>
<comment type="caution">
    <text evidence="2">The sequence shown here is derived from an EMBL/GenBank/DDBJ whole genome shotgun (WGS) entry which is preliminary data.</text>
</comment>
<proteinExistence type="predicted"/>
<sequence length="162" mass="18477">MTKHVRDYLLQQFNDGLILLVFCNSVTLGQLRLGAWYYQWGSSLLFFGYLLVILGLLVVGFWRPRPDVREFTWAQADHWLYLANEPQGDFRGLNWTKGIWCGAIIFNLLVFQFGATLGWSTGQQLVVKLTVVVAVGGLVLGIIGLWAVRWWQHHARLRGGQA</sequence>
<keyword evidence="1" id="KW-0472">Membrane</keyword>